<accession>A0A3N4E9C6</accession>
<dbReference type="EMBL" id="RKKB01000001">
    <property type="protein sequence ID" value="RPA34683.1"/>
    <property type="molecule type" value="Genomic_DNA"/>
</dbReference>
<dbReference type="InterPro" id="IPR029044">
    <property type="entry name" value="Nucleotide-diphossugar_trans"/>
</dbReference>
<comment type="caution">
    <text evidence="1">The sequence shown here is derived from an EMBL/GenBank/DDBJ whole genome shotgun (WGS) entry which is preliminary data.</text>
</comment>
<dbReference type="Proteomes" id="UP000278855">
    <property type="component" value="Unassembled WGS sequence"/>
</dbReference>
<dbReference type="Gene3D" id="3.90.550.10">
    <property type="entry name" value="Spore Coat Polysaccharide Biosynthesis Protein SpsA, Chain A"/>
    <property type="match status" value="1"/>
</dbReference>
<reference evidence="2" key="1">
    <citation type="submission" date="2018-11" db="EMBL/GenBank/DDBJ databases">
        <title>Shewanella sp. R106.</title>
        <authorList>
            <person name="Hwang Y.J."/>
            <person name="Hwang C.Y."/>
        </authorList>
    </citation>
    <scope>NUCLEOTIDE SEQUENCE [LARGE SCALE GENOMIC DNA]</scope>
    <source>
        <strain evidence="2">R106</strain>
    </source>
</reference>
<proteinExistence type="predicted"/>
<sequence length="264" mass="30723">MRILLLTTCIYNEDNYSDFLRLTNSLFSQNNEVTFVHAVLFQNFHLENKLILNSSSNYLSKYYYSKKIISLSKARNFLINQFYNELDDYDYISFPDDDCWYPTEFWGWFDKLIKNDDVQLFYTKFCSDPVDIPNSTESHSTYKLVKNASSNTTIYKSDIVMKLKLFNESFGVGSINNGGEDTDFAIRAMLLSKNILFSNSDAIGHRDPVAEFKYRYYKGSFGVLKNHCLRSVSLFLITLRKVLVGFVFLLFGKIKMSDFFVGKS</sequence>
<gene>
    <name evidence="1" type="ORF">EGC77_03145</name>
</gene>
<evidence type="ECO:0000313" key="2">
    <source>
        <dbReference type="Proteomes" id="UP000278855"/>
    </source>
</evidence>
<protein>
    <recommendedName>
        <fullName evidence="3">Glycosyl transferase family 2</fullName>
    </recommendedName>
</protein>
<evidence type="ECO:0000313" key="1">
    <source>
        <dbReference type="EMBL" id="RPA34683.1"/>
    </source>
</evidence>
<organism evidence="1 2">
    <name type="scientific">Shewanella psychromarinicola</name>
    <dbReference type="NCBI Taxonomy" id="2487742"/>
    <lineage>
        <taxon>Bacteria</taxon>
        <taxon>Pseudomonadati</taxon>
        <taxon>Pseudomonadota</taxon>
        <taxon>Gammaproteobacteria</taxon>
        <taxon>Alteromonadales</taxon>
        <taxon>Shewanellaceae</taxon>
        <taxon>Shewanella</taxon>
    </lineage>
</organism>
<dbReference type="AlphaFoldDB" id="A0A3N4E9C6"/>
<evidence type="ECO:0008006" key="3">
    <source>
        <dbReference type="Google" id="ProtNLM"/>
    </source>
</evidence>
<dbReference type="SUPFAM" id="SSF53448">
    <property type="entry name" value="Nucleotide-diphospho-sugar transferases"/>
    <property type="match status" value="1"/>
</dbReference>
<name>A0A3N4E9C6_9GAMM</name>